<comment type="caution">
    <text evidence="2">The sequence shown here is derived from an EMBL/GenBank/DDBJ whole genome shotgun (WGS) entry which is preliminary data.</text>
</comment>
<evidence type="ECO:0000256" key="1">
    <source>
        <dbReference type="SAM" id="Phobius"/>
    </source>
</evidence>
<dbReference type="OrthoDB" id="9882530at2"/>
<keyword evidence="1" id="KW-1133">Transmembrane helix</keyword>
<accession>A0A109K016</accession>
<gene>
    <name evidence="2" type="ORF">AS156_36445</name>
</gene>
<reference evidence="2 3" key="1">
    <citation type="submission" date="2015-11" db="EMBL/GenBank/DDBJ databases">
        <title>Draft Genome Sequence of the Strain BR 10303 (Bradyrhizobium sp.) isolated from nodules of Centrolobium paraense.</title>
        <authorList>
            <person name="Zelli J.E."/>
            <person name="Simoes-Araujo J.L."/>
            <person name="Barauna A.C."/>
            <person name="Silva K."/>
        </authorList>
    </citation>
    <scope>NUCLEOTIDE SEQUENCE [LARGE SCALE GENOMIC DNA]</scope>
    <source>
        <strain evidence="2 3">BR 10303</strain>
    </source>
</reference>
<sequence length="235" mass="25807">MSPVATISRGYAELLSWSHFPVNLLVADYGLRRWVPKLIWLVIPLEYYVITRFSGGVSTESYLSAVIFSVICVLSFLLAGFVLAGIMPVRADLQSRRRGAVAALLIVWGTSLLLIALSYWLTHLFYGYPKDILADLIFDVWPSGHSPHKPSFQNFISHLGYAALAAIIDSLVIRGISKLRLSGGSASETAEEPPAIEWIYEPNLAFIAVVVALLMMLLHATTIAEFTGVLKGWGA</sequence>
<feature type="transmembrane region" description="Helical" evidence="1">
    <location>
        <begin position="34"/>
        <end position="50"/>
    </location>
</feature>
<evidence type="ECO:0000313" key="2">
    <source>
        <dbReference type="EMBL" id="KWV58283.1"/>
    </source>
</evidence>
<dbReference type="Proteomes" id="UP000057737">
    <property type="component" value="Unassembled WGS sequence"/>
</dbReference>
<dbReference type="AlphaFoldDB" id="A0A109K016"/>
<feature type="transmembrane region" description="Helical" evidence="1">
    <location>
        <begin position="62"/>
        <end position="87"/>
    </location>
</feature>
<keyword evidence="3" id="KW-1185">Reference proteome</keyword>
<evidence type="ECO:0000313" key="3">
    <source>
        <dbReference type="Proteomes" id="UP000057737"/>
    </source>
</evidence>
<name>A0A109K016_9BRAD</name>
<keyword evidence="1" id="KW-0472">Membrane</keyword>
<feature type="transmembrane region" description="Helical" evidence="1">
    <location>
        <begin position="204"/>
        <end position="224"/>
    </location>
</feature>
<dbReference type="RefSeq" id="WP_066504063.1">
    <property type="nucleotide sequence ID" value="NZ_LNCU01000039.1"/>
</dbReference>
<organism evidence="2 3">
    <name type="scientific">Bradyrhizobium macuxiense</name>
    <dbReference type="NCBI Taxonomy" id="1755647"/>
    <lineage>
        <taxon>Bacteria</taxon>
        <taxon>Pseudomonadati</taxon>
        <taxon>Pseudomonadota</taxon>
        <taxon>Alphaproteobacteria</taxon>
        <taxon>Hyphomicrobiales</taxon>
        <taxon>Nitrobacteraceae</taxon>
        <taxon>Bradyrhizobium</taxon>
    </lineage>
</organism>
<feature type="transmembrane region" description="Helical" evidence="1">
    <location>
        <begin position="99"/>
        <end position="121"/>
    </location>
</feature>
<protein>
    <submittedName>
        <fullName evidence="2">Uncharacterized protein</fullName>
    </submittedName>
</protein>
<feature type="transmembrane region" description="Helical" evidence="1">
    <location>
        <begin position="155"/>
        <end position="173"/>
    </location>
</feature>
<proteinExistence type="predicted"/>
<keyword evidence="1" id="KW-0812">Transmembrane</keyword>
<dbReference type="EMBL" id="LNCU01000039">
    <property type="protein sequence ID" value="KWV58283.1"/>
    <property type="molecule type" value="Genomic_DNA"/>
</dbReference>